<name>A0A2K9NQF3_BACTC</name>
<dbReference type="RefSeq" id="WP_102243030.1">
    <property type="nucleotide sequence ID" value="NZ_CP025704.1"/>
</dbReference>
<protein>
    <submittedName>
        <fullName evidence="1">Uncharacterized protein</fullName>
    </submittedName>
</protein>
<dbReference type="KEGG" id="bsto:C0V70_06350"/>
<organism evidence="1 2">
    <name type="scientific">Bacteriovorax stolpii</name>
    <name type="common">Bdellovibrio stolpii</name>
    <dbReference type="NCBI Taxonomy" id="960"/>
    <lineage>
        <taxon>Bacteria</taxon>
        <taxon>Pseudomonadati</taxon>
        <taxon>Bdellovibrionota</taxon>
        <taxon>Bacteriovoracia</taxon>
        <taxon>Bacteriovoracales</taxon>
        <taxon>Bacteriovoracaceae</taxon>
        <taxon>Bacteriovorax</taxon>
    </lineage>
</organism>
<dbReference type="Proteomes" id="UP000235584">
    <property type="component" value="Chromosome"/>
</dbReference>
<gene>
    <name evidence="1" type="ORF">C0V70_06350</name>
</gene>
<proteinExistence type="predicted"/>
<reference evidence="1 2" key="1">
    <citation type="submission" date="2018-01" db="EMBL/GenBank/DDBJ databases">
        <title>Complete genome sequence of Bacteriovorax stolpii DSM12778.</title>
        <authorList>
            <person name="Tang B."/>
            <person name="Chang J."/>
        </authorList>
    </citation>
    <scope>NUCLEOTIDE SEQUENCE [LARGE SCALE GENOMIC DNA]</scope>
    <source>
        <strain evidence="1 2">DSM 12778</strain>
    </source>
</reference>
<evidence type="ECO:0000313" key="2">
    <source>
        <dbReference type="Proteomes" id="UP000235584"/>
    </source>
</evidence>
<keyword evidence="2" id="KW-1185">Reference proteome</keyword>
<sequence>MIQAINPKTTKVFVTKFLAFYLSCLLCYTLQTSFGFSPVLSSALIGFVGSFYWFSKDIEKSGIHAVIYAGSFAGMAHTEYLSGPGHIFFISLIGTSLYLWSRPHLSGFGGKLGTVAFVTTIIVIIILRNLS</sequence>
<evidence type="ECO:0000313" key="1">
    <source>
        <dbReference type="EMBL" id="AUN97737.1"/>
    </source>
</evidence>
<dbReference type="AlphaFoldDB" id="A0A2K9NQF3"/>
<dbReference type="EMBL" id="CP025704">
    <property type="protein sequence ID" value="AUN97737.1"/>
    <property type="molecule type" value="Genomic_DNA"/>
</dbReference>
<accession>A0A2K9NQF3</accession>